<feature type="transmembrane region" description="Helical" evidence="1">
    <location>
        <begin position="7"/>
        <end position="30"/>
    </location>
</feature>
<dbReference type="Proteomes" id="UP000007485">
    <property type="component" value="Chromosome"/>
</dbReference>
<dbReference type="STRING" id="985053.VMUT_1120"/>
<evidence type="ECO:0000313" key="3">
    <source>
        <dbReference type="Proteomes" id="UP000007485"/>
    </source>
</evidence>
<proteinExistence type="predicted"/>
<dbReference type="AlphaFoldDB" id="F0QY88"/>
<evidence type="ECO:0000313" key="2">
    <source>
        <dbReference type="EMBL" id="ADY01325.1"/>
    </source>
</evidence>
<dbReference type="eggNOG" id="arCOG13782">
    <property type="taxonomic scope" value="Archaea"/>
</dbReference>
<gene>
    <name evidence="2" type="ordered locus">VMUT_1120</name>
</gene>
<reference evidence="2 3" key="1">
    <citation type="journal article" date="2011" name="J. Bacteriol.">
        <title>Complete genome sequence of 'Vulcanisaeta moutnovskia' strain 768-28, a novel member of the hyperthermophilic crenarchaeal genus vulcanisaeta.</title>
        <authorList>
            <person name="Gumerov V.M."/>
            <person name="Mardanov A.V."/>
            <person name="Beletsky A.V."/>
            <person name="Prokofeva M.I."/>
            <person name="Bonch-Osmolovskaya E.A."/>
            <person name="Ravin N.V."/>
            <person name="Skryabin K.G."/>
        </authorList>
    </citation>
    <scope>NUCLEOTIDE SEQUENCE [LARGE SCALE GENOMIC DNA]</scope>
    <source>
        <strain evidence="2 3">768-28</strain>
    </source>
</reference>
<keyword evidence="1" id="KW-1133">Transmembrane helix</keyword>
<organism evidence="2 3">
    <name type="scientific">Vulcanisaeta moutnovskia (strain 768-28)</name>
    <dbReference type="NCBI Taxonomy" id="985053"/>
    <lineage>
        <taxon>Archaea</taxon>
        <taxon>Thermoproteota</taxon>
        <taxon>Thermoprotei</taxon>
        <taxon>Thermoproteales</taxon>
        <taxon>Thermoproteaceae</taxon>
        <taxon>Vulcanisaeta</taxon>
    </lineage>
</organism>
<sequence>MIRTIIVRVVITLAVLALVVTIVILGVSALTAGSLSKYVSANIYQTGSGYYLVFTIHNPLPLPVIITIMQGGLSRSIYIEPYGFGNLTMPITSLTLPINITVSIPGIANVTNTVTPS</sequence>
<evidence type="ECO:0000256" key="1">
    <source>
        <dbReference type="SAM" id="Phobius"/>
    </source>
</evidence>
<keyword evidence="1" id="KW-0472">Membrane</keyword>
<dbReference type="HOGENOM" id="CLU_2152758_0_0_2"/>
<accession>F0QY88</accession>
<name>F0QY88_VULM7</name>
<feature type="transmembrane region" description="Helical" evidence="1">
    <location>
        <begin position="50"/>
        <end position="69"/>
    </location>
</feature>
<keyword evidence="1" id="KW-0812">Transmembrane</keyword>
<dbReference type="KEGG" id="vmo:VMUT_1120"/>
<keyword evidence="3" id="KW-1185">Reference proteome</keyword>
<dbReference type="EMBL" id="CP002529">
    <property type="protein sequence ID" value="ADY01325.1"/>
    <property type="molecule type" value="Genomic_DNA"/>
</dbReference>
<protein>
    <submittedName>
        <fullName evidence="2">Uncharacterized protein</fullName>
    </submittedName>
</protein>